<evidence type="ECO:0000313" key="1">
    <source>
        <dbReference type="EMBL" id="KAG2903326.1"/>
    </source>
</evidence>
<proteinExistence type="predicted"/>
<sequence length="222" mass="24231">MDRMALSCVSRETRTPRCGLPVTWHLGAATVVSPRDLIRPVSVAEGEEEGDETQGVCDVEDVGRGEVDGDISLDSLPAVNALLELDEMSIAEYGEALKAGDLAEVVALRPEEELNSSSVVDEAVLKDTKKALSARSGSAILRIRVRHDIDLVLGNKYCVTRHGRTKHIDIKYHPIRDEVKHGEVKLEYCETSLMLADIMTKALPGPRHMDLTTALGIHACSH</sequence>
<comment type="caution">
    <text evidence="1">The sequence shown here is derived from an EMBL/GenBank/DDBJ whole genome shotgun (WGS) entry which is preliminary data.</text>
</comment>
<protein>
    <recommendedName>
        <fullName evidence="3">Reverse transcriptase Ty1/copia-type domain-containing protein</fullName>
    </recommendedName>
</protein>
<organism evidence="1 2">
    <name type="scientific">Phytophthora cactorum</name>
    <dbReference type="NCBI Taxonomy" id="29920"/>
    <lineage>
        <taxon>Eukaryota</taxon>
        <taxon>Sar</taxon>
        <taxon>Stramenopiles</taxon>
        <taxon>Oomycota</taxon>
        <taxon>Peronosporomycetes</taxon>
        <taxon>Peronosporales</taxon>
        <taxon>Peronosporaceae</taxon>
        <taxon>Phytophthora</taxon>
    </lineage>
</organism>
<dbReference type="CDD" id="cd09272">
    <property type="entry name" value="RNase_HI_RT_Ty1"/>
    <property type="match status" value="1"/>
</dbReference>
<dbReference type="EMBL" id="RCMI01000622">
    <property type="protein sequence ID" value="KAG2903326.1"/>
    <property type="molecule type" value="Genomic_DNA"/>
</dbReference>
<evidence type="ECO:0008006" key="3">
    <source>
        <dbReference type="Google" id="ProtNLM"/>
    </source>
</evidence>
<dbReference type="Proteomes" id="UP000774804">
    <property type="component" value="Unassembled WGS sequence"/>
</dbReference>
<accession>A0A8T1BGL1</accession>
<gene>
    <name evidence="1" type="ORF">PC115_g15354</name>
</gene>
<name>A0A8T1BGL1_9STRA</name>
<reference evidence="1" key="1">
    <citation type="submission" date="2018-10" db="EMBL/GenBank/DDBJ databases">
        <title>Effector identification in a new, highly contiguous assembly of the strawberry crown rot pathogen Phytophthora cactorum.</title>
        <authorList>
            <person name="Armitage A.D."/>
            <person name="Nellist C.F."/>
            <person name="Bates H."/>
            <person name="Vickerstaff R.J."/>
            <person name="Harrison R.J."/>
        </authorList>
    </citation>
    <scope>NUCLEOTIDE SEQUENCE</scope>
    <source>
        <strain evidence="1">4032</strain>
    </source>
</reference>
<evidence type="ECO:0000313" key="2">
    <source>
        <dbReference type="Proteomes" id="UP000774804"/>
    </source>
</evidence>
<dbReference type="AlphaFoldDB" id="A0A8T1BGL1"/>